<dbReference type="InterPro" id="IPR031606">
    <property type="entry name" value="Kch1/2"/>
</dbReference>
<keyword evidence="2" id="KW-0472">Membrane</keyword>
<dbReference type="GeneID" id="25990215"/>
<dbReference type="PANTHER" id="PTHR36424">
    <property type="entry name" value="PHEROMONE-REGULATED MEMBRANE PROTEIN 6"/>
    <property type="match status" value="1"/>
</dbReference>
<dbReference type="GO" id="GO:0015079">
    <property type="term" value="F:potassium ion transmembrane transporter activity"/>
    <property type="evidence" value="ECO:0007669"/>
    <property type="project" value="InterPro"/>
</dbReference>
<evidence type="ECO:0000313" key="3">
    <source>
        <dbReference type="EMBL" id="EJT52073.1"/>
    </source>
</evidence>
<gene>
    <name evidence="3" type="ORF">A1Q1_06703</name>
</gene>
<feature type="region of interest" description="Disordered" evidence="1">
    <location>
        <begin position="405"/>
        <end position="483"/>
    </location>
</feature>
<feature type="transmembrane region" description="Helical" evidence="2">
    <location>
        <begin position="52"/>
        <end position="74"/>
    </location>
</feature>
<feature type="compositionally biased region" description="Pro residues" evidence="1">
    <location>
        <begin position="438"/>
        <end position="447"/>
    </location>
</feature>
<feature type="compositionally biased region" description="Polar residues" evidence="1">
    <location>
        <begin position="460"/>
        <end position="470"/>
    </location>
</feature>
<feature type="region of interest" description="Disordered" evidence="1">
    <location>
        <begin position="289"/>
        <end position="373"/>
    </location>
</feature>
<dbReference type="RefSeq" id="XP_014183227.1">
    <property type="nucleotide sequence ID" value="XM_014327752.1"/>
</dbReference>
<name>J5RDQ7_TRIAS</name>
<dbReference type="GO" id="GO:0005886">
    <property type="term" value="C:plasma membrane"/>
    <property type="evidence" value="ECO:0007669"/>
    <property type="project" value="InterPro"/>
</dbReference>
<reference evidence="3 4" key="1">
    <citation type="journal article" date="2012" name="Eukaryot. Cell">
        <title>Draft genome sequence of CBS 2479, the standard type strain of Trichosporon asahii.</title>
        <authorList>
            <person name="Yang R.Y."/>
            <person name="Li H.T."/>
            <person name="Zhu H."/>
            <person name="Zhou G.P."/>
            <person name="Wang M."/>
            <person name="Wang L."/>
        </authorList>
    </citation>
    <scope>NUCLEOTIDE SEQUENCE [LARGE SCALE GENOMIC DNA]</scope>
    <source>
        <strain evidence="4">ATCC 90039 / CBS 2479 / JCM 2466 / KCTC 7840 / NCYC 2677 / UAMH 7654</strain>
    </source>
</reference>
<evidence type="ECO:0000256" key="2">
    <source>
        <dbReference type="SAM" id="Phobius"/>
    </source>
</evidence>
<keyword evidence="2" id="KW-1133">Transmembrane helix</keyword>
<protein>
    <submittedName>
        <fullName evidence="3">Vacuole protein</fullName>
    </submittedName>
</protein>
<proteinExistence type="predicted"/>
<accession>J5RDQ7</accession>
<dbReference type="Proteomes" id="UP000002748">
    <property type="component" value="Unassembled WGS sequence"/>
</dbReference>
<comment type="caution">
    <text evidence="3">The sequence shown here is derived from an EMBL/GenBank/DDBJ whole genome shotgun (WGS) entry which is preliminary data.</text>
</comment>
<dbReference type="TCDB" id="1.A.88.1.7">
    <property type="family name" value="the fungal potassium channel (f-kch) family"/>
</dbReference>
<feature type="compositionally biased region" description="Low complexity" evidence="1">
    <location>
        <begin position="295"/>
        <end position="314"/>
    </location>
</feature>
<feature type="transmembrane region" description="Helical" evidence="2">
    <location>
        <begin position="12"/>
        <end position="32"/>
    </location>
</feature>
<dbReference type="EMBL" id="ALBS01000036">
    <property type="protein sequence ID" value="EJT52073.1"/>
    <property type="molecule type" value="Genomic_DNA"/>
</dbReference>
<sequence length="527" mass="57935">MWLAVFGSIAKDVVILGLDIFTAVTMLVSTNWTNAVYASADNHCRESGNCPITVKFGIAKWVFCGCIFFSFLLLGWEMYRASRVIATRDISYCFTNVMANRWVSVRDYNKFCLFRHIGESKKKKDSVAFFVFFSFQDWKRVILSDGPRQSINALILYTIAKNFNFSFDYLPQYWDNSVITALLFWAMVTTVVLFAFGLAKILLSGALYLPLLCYIQGNLKEYVCHKVDKRLGKVMRNLQKDRMKRNAKIEQQLAMGGKVKVATGEIVDAALLRPTLPNISLDDDDVGSKTNLLRSGSPVPGAVVPPGGRVSPGPNWALQEKPPLPPGGRVSPGPNWAMQEKPPMPPGGRVSPGPNWAAPKGGITQGPNHWNASEISLTAPPVQHANLDDIYDSYTIDDHDSNLGHAAPGLSYPPNTRRLSPPQAAAGAPTYPPSAMGPAPPYPPPSSYPDIYSPTHQALRPQSPQTQFGRPQSPAANLGYPRAQSPVVQREYYEYSAGSLTAVSSGNQSYVEATVSTMARTRQSHGW</sequence>
<dbReference type="VEuPathDB" id="FungiDB:A1Q1_06703"/>
<dbReference type="KEGG" id="tasa:A1Q1_06703"/>
<dbReference type="AlphaFoldDB" id="J5RDQ7"/>
<dbReference type="PANTHER" id="PTHR36424:SF1">
    <property type="entry name" value="LOW AFFINITY K(+) TRANSPORTER 1-RELATED"/>
    <property type="match status" value="1"/>
</dbReference>
<feature type="transmembrane region" description="Helical" evidence="2">
    <location>
        <begin position="182"/>
        <end position="209"/>
    </location>
</feature>
<dbReference type="Pfam" id="PF16944">
    <property type="entry name" value="KCH"/>
    <property type="match status" value="1"/>
</dbReference>
<dbReference type="OrthoDB" id="2128042at2759"/>
<evidence type="ECO:0000313" key="4">
    <source>
        <dbReference type="Proteomes" id="UP000002748"/>
    </source>
</evidence>
<keyword evidence="2" id="KW-0812">Transmembrane</keyword>
<organism evidence="3 4">
    <name type="scientific">Trichosporon asahii var. asahii (strain ATCC 90039 / CBS 2479 / JCM 2466 / KCTC 7840 / NBRC 103889/ NCYC 2677 / UAMH 7654)</name>
    <name type="common">Yeast</name>
    <dbReference type="NCBI Taxonomy" id="1186058"/>
    <lineage>
        <taxon>Eukaryota</taxon>
        <taxon>Fungi</taxon>
        <taxon>Dikarya</taxon>
        <taxon>Basidiomycota</taxon>
        <taxon>Agaricomycotina</taxon>
        <taxon>Tremellomycetes</taxon>
        <taxon>Trichosporonales</taxon>
        <taxon>Trichosporonaceae</taxon>
        <taxon>Trichosporon</taxon>
    </lineage>
</organism>
<dbReference type="HOGENOM" id="CLU_028299_1_0_1"/>
<evidence type="ECO:0000256" key="1">
    <source>
        <dbReference type="SAM" id="MobiDB-lite"/>
    </source>
</evidence>